<protein>
    <submittedName>
        <fullName evidence="1">CLUMA_CG003180, isoform A</fullName>
    </submittedName>
</protein>
<dbReference type="Proteomes" id="UP000183832">
    <property type="component" value="Unassembled WGS sequence"/>
</dbReference>
<dbReference type="EMBL" id="CVRI01000012">
    <property type="protein sequence ID" value="CRK89431.1"/>
    <property type="molecule type" value="Genomic_DNA"/>
</dbReference>
<accession>A0A1J1HN03</accession>
<dbReference type="AlphaFoldDB" id="A0A1J1HN03"/>
<organism evidence="1 2">
    <name type="scientific">Clunio marinus</name>
    <dbReference type="NCBI Taxonomy" id="568069"/>
    <lineage>
        <taxon>Eukaryota</taxon>
        <taxon>Metazoa</taxon>
        <taxon>Ecdysozoa</taxon>
        <taxon>Arthropoda</taxon>
        <taxon>Hexapoda</taxon>
        <taxon>Insecta</taxon>
        <taxon>Pterygota</taxon>
        <taxon>Neoptera</taxon>
        <taxon>Endopterygota</taxon>
        <taxon>Diptera</taxon>
        <taxon>Nematocera</taxon>
        <taxon>Chironomoidea</taxon>
        <taxon>Chironomidae</taxon>
        <taxon>Clunio</taxon>
    </lineage>
</organism>
<keyword evidence="2" id="KW-1185">Reference proteome</keyword>
<reference evidence="1 2" key="1">
    <citation type="submission" date="2015-04" db="EMBL/GenBank/DDBJ databases">
        <authorList>
            <person name="Syromyatnikov M.Y."/>
            <person name="Popov V.N."/>
        </authorList>
    </citation>
    <scope>NUCLEOTIDE SEQUENCE [LARGE SCALE GENOMIC DNA]</scope>
</reference>
<name>A0A1J1HN03_9DIPT</name>
<proteinExistence type="predicted"/>
<gene>
    <name evidence="1" type="ORF">CLUMA_CG003180</name>
</gene>
<evidence type="ECO:0000313" key="2">
    <source>
        <dbReference type="Proteomes" id="UP000183832"/>
    </source>
</evidence>
<sequence length="105" mass="12299">MNSLFAIGMKMTFSVGNSKKENFPRINEQKALLCFDVLFLFSMKDESKKSVCILLQNKSHRHSIFLWMKFTFIESDEVKITTTVTCSDETLLIEDKEKKENFVIY</sequence>
<evidence type="ECO:0000313" key="1">
    <source>
        <dbReference type="EMBL" id="CRK89431.1"/>
    </source>
</evidence>